<feature type="transmembrane region" description="Helical" evidence="5">
    <location>
        <begin position="219"/>
        <end position="237"/>
    </location>
</feature>
<protein>
    <submittedName>
        <fullName evidence="7">Putative conserved membrane protein, Yip1family</fullName>
    </submittedName>
</protein>
<gene>
    <name evidence="7" type="ORF">HSEST_0577</name>
</gene>
<keyword evidence="2 5" id="KW-0812">Transmembrane</keyword>
<feature type="transmembrane region" description="Helical" evidence="5">
    <location>
        <begin position="139"/>
        <end position="161"/>
    </location>
</feature>
<keyword evidence="8" id="KW-1185">Reference proteome</keyword>
<dbReference type="Pfam" id="PF04893">
    <property type="entry name" value="Yip1"/>
    <property type="match status" value="1"/>
</dbReference>
<evidence type="ECO:0000256" key="4">
    <source>
        <dbReference type="ARBA" id="ARBA00023136"/>
    </source>
</evidence>
<evidence type="ECO:0000256" key="1">
    <source>
        <dbReference type="ARBA" id="ARBA00004141"/>
    </source>
</evidence>
<keyword evidence="3 5" id="KW-1133">Transmembrane helix</keyword>
<name>A0A897NNW9_9EURY</name>
<accession>A0A897NNW9</accession>
<evidence type="ECO:0000256" key="2">
    <source>
        <dbReference type="ARBA" id="ARBA00022692"/>
    </source>
</evidence>
<reference evidence="7 8" key="1">
    <citation type="submission" date="2020-11" db="EMBL/GenBank/DDBJ databases">
        <title>Carbohydrate-dependent, anaerobic sulfur respiration: A novel catabolism in halophilic archaea.</title>
        <authorList>
            <person name="Sorokin D.Y."/>
            <person name="Messina E."/>
            <person name="Smedile F."/>
            <person name="La Cono V."/>
            <person name="Hallsworth J.E."/>
            <person name="Yakimov M.M."/>
        </authorList>
    </citation>
    <scope>NUCLEOTIDE SEQUENCE [LARGE SCALE GENOMIC DNA]</scope>
    <source>
        <strain evidence="7 8">HSR-Est</strain>
    </source>
</reference>
<dbReference type="AlphaFoldDB" id="A0A897NNW9"/>
<feature type="domain" description="Yip1" evidence="6">
    <location>
        <begin position="8"/>
        <end position="236"/>
    </location>
</feature>
<feature type="transmembrane region" description="Helical" evidence="5">
    <location>
        <begin position="104"/>
        <end position="124"/>
    </location>
</feature>
<evidence type="ECO:0000313" key="7">
    <source>
        <dbReference type="EMBL" id="QSG14124.1"/>
    </source>
</evidence>
<feature type="transmembrane region" description="Helical" evidence="5">
    <location>
        <begin position="28"/>
        <end position="48"/>
    </location>
</feature>
<dbReference type="EMBL" id="CP064791">
    <property type="protein sequence ID" value="QSG14124.1"/>
    <property type="molecule type" value="Genomic_DNA"/>
</dbReference>
<sequence>MIDRALWIPEGFFEARRDRMNGFRATGLAFGVALLLTALSGVALRLLARQMTGTTEIDNPGRPSEMTCEAFHGDTQPSGCDEPATITVEVGELFWETAVEQLPALFFGVLLLWLFTGVGLHLLAGGHVGEGSFGQTLEVVAWSMLINVLSVAISAGLLWLASQQVDLAVSSPGRLLSQMRRVTTTLPGIGARVVQGLALVAQVGVWTAGLTVVHRNERAVAAVGSVIVGTVSLALLFI</sequence>
<organism evidence="7 8">
    <name type="scientific">Halapricum desulfuricans</name>
    <dbReference type="NCBI Taxonomy" id="2841257"/>
    <lineage>
        <taxon>Archaea</taxon>
        <taxon>Methanobacteriati</taxon>
        <taxon>Methanobacteriota</taxon>
        <taxon>Stenosarchaea group</taxon>
        <taxon>Halobacteria</taxon>
        <taxon>Halobacteriales</taxon>
        <taxon>Haloarculaceae</taxon>
        <taxon>Halapricum</taxon>
    </lineage>
</organism>
<dbReference type="GO" id="GO:0016020">
    <property type="term" value="C:membrane"/>
    <property type="evidence" value="ECO:0007669"/>
    <property type="project" value="UniProtKB-SubCell"/>
</dbReference>
<dbReference type="RefSeq" id="WP_229122068.1">
    <property type="nucleotide sequence ID" value="NZ_CP064791.1"/>
</dbReference>
<evidence type="ECO:0000313" key="8">
    <source>
        <dbReference type="Proteomes" id="UP000663292"/>
    </source>
</evidence>
<dbReference type="Proteomes" id="UP000663292">
    <property type="component" value="Chromosome"/>
</dbReference>
<evidence type="ECO:0000256" key="5">
    <source>
        <dbReference type="SAM" id="Phobius"/>
    </source>
</evidence>
<comment type="subcellular location">
    <subcellularLocation>
        <location evidence="1">Membrane</location>
        <topology evidence="1">Multi-pass membrane protein</topology>
    </subcellularLocation>
</comment>
<feature type="transmembrane region" description="Helical" evidence="5">
    <location>
        <begin position="182"/>
        <end position="207"/>
    </location>
</feature>
<dbReference type="GeneID" id="68857215"/>
<dbReference type="InterPro" id="IPR006977">
    <property type="entry name" value="Yip1_dom"/>
</dbReference>
<evidence type="ECO:0000259" key="6">
    <source>
        <dbReference type="Pfam" id="PF04893"/>
    </source>
</evidence>
<evidence type="ECO:0000256" key="3">
    <source>
        <dbReference type="ARBA" id="ARBA00022989"/>
    </source>
</evidence>
<keyword evidence="4 5" id="KW-0472">Membrane</keyword>
<proteinExistence type="predicted"/>